<reference evidence="2 3" key="1">
    <citation type="submission" date="2020-08" db="EMBL/GenBank/DDBJ databases">
        <title>Croceimicrobium hydrocarbonivorans gen. nov., sp. nov., a novel marine bacterium isolated from a bacterial consortium that degrades polyethylene terephthalate.</title>
        <authorList>
            <person name="Liu R."/>
        </authorList>
    </citation>
    <scope>NUCLEOTIDE SEQUENCE [LARGE SCALE GENOMIC DNA]</scope>
    <source>
        <strain evidence="2 3">A20-9</strain>
    </source>
</reference>
<evidence type="ECO:0000256" key="1">
    <source>
        <dbReference type="SAM" id="SignalP"/>
    </source>
</evidence>
<dbReference type="Proteomes" id="UP000516305">
    <property type="component" value="Chromosome"/>
</dbReference>
<accession>A0A7H0VI87</accession>
<organism evidence="2 3">
    <name type="scientific">Croceimicrobium hydrocarbonivorans</name>
    <dbReference type="NCBI Taxonomy" id="2761580"/>
    <lineage>
        <taxon>Bacteria</taxon>
        <taxon>Pseudomonadati</taxon>
        <taxon>Bacteroidota</taxon>
        <taxon>Flavobacteriia</taxon>
        <taxon>Flavobacteriales</taxon>
        <taxon>Owenweeksiaceae</taxon>
        <taxon>Croceimicrobium</taxon>
    </lineage>
</organism>
<feature type="chain" id="PRO_5028849820" description="DUF2490 domain-containing protein" evidence="1">
    <location>
        <begin position="18"/>
        <end position="255"/>
    </location>
</feature>
<gene>
    <name evidence="2" type="ORF">H4K34_06235</name>
</gene>
<protein>
    <recommendedName>
        <fullName evidence="4">DUF2490 domain-containing protein</fullName>
    </recommendedName>
</protein>
<sequence length="255" mass="30191">MKYFAPLLFLLCFSAQAQERLQGDYLWFALGGSLDQFKDDYISPNTYRGLSGNLALGWHTYKGHWMNNLDISGLEGRQKPANYPDQLSRTTSLGFRGHYSLRYRVHEKGKHQFLAGVYSQNIFILRTHNQYNNSAQSFSGFFGYGPSLAYTYSRTTKIWGRDWHWSWQSEWNIPLGTYILRPNYIRQYSGGEIADRGHHFWGDTWQTDFRHSLIWHRSNGNQIRLMYQWEYFQTKRFNPSYNGGHLLSLQVFYKL</sequence>
<keyword evidence="3" id="KW-1185">Reference proteome</keyword>
<name>A0A7H0VI87_9FLAO</name>
<evidence type="ECO:0000313" key="3">
    <source>
        <dbReference type="Proteomes" id="UP000516305"/>
    </source>
</evidence>
<dbReference type="KEGG" id="chyd:H4K34_06235"/>
<dbReference type="EMBL" id="CP060139">
    <property type="protein sequence ID" value="QNR25435.1"/>
    <property type="molecule type" value="Genomic_DNA"/>
</dbReference>
<dbReference type="RefSeq" id="WP_210759963.1">
    <property type="nucleotide sequence ID" value="NZ_CP060139.1"/>
</dbReference>
<evidence type="ECO:0000313" key="2">
    <source>
        <dbReference type="EMBL" id="QNR25435.1"/>
    </source>
</evidence>
<feature type="signal peptide" evidence="1">
    <location>
        <begin position="1"/>
        <end position="17"/>
    </location>
</feature>
<proteinExistence type="predicted"/>
<dbReference type="AlphaFoldDB" id="A0A7H0VI87"/>
<keyword evidence="1" id="KW-0732">Signal</keyword>
<evidence type="ECO:0008006" key="4">
    <source>
        <dbReference type="Google" id="ProtNLM"/>
    </source>
</evidence>